<feature type="transmembrane region" description="Helical" evidence="6">
    <location>
        <begin position="102"/>
        <end position="122"/>
    </location>
</feature>
<keyword evidence="8" id="KW-1185">Reference proteome</keyword>
<protein>
    <submittedName>
        <fullName evidence="7">Uncharacterized protein</fullName>
    </submittedName>
</protein>
<dbReference type="GO" id="GO:0005886">
    <property type="term" value="C:plasma membrane"/>
    <property type="evidence" value="ECO:0007669"/>
    <property type="project" value="UniProtKB-SubCell"/>
</dbReference>
<evidence type="ECO:0000256" key="3">
    <source>
        <dbReference type="ARBA" id="ARBA00022692"/>
    </source>
</evidence>
<dbReference type="Proteomes" id="UP000190890">
    <property type="component" value="Unassembled WGS sequence"/>
</dbReference>
<gene>
    <name evidence="7" type="ORF">CLPUN_14660</name>
</gene>
<feature type="transmembrane region" description="Helical" evidence="6">
    <location>
        <begin position="220"/>
        <end position="241"/>
    </location>
</feature>
<keyword evidence="5 6" id="KW-0472">Membrane</keyword>
<dbReference type="Pfam" id="PF03631">
    <property type="entry name" value="Virul_fac_BrkB"/>
    <property type="match status" value="1"/>
</dbReference>
<proteinExistence type="predicted"/>
<dbReference type="STRING" id="29367.CLPUN_14660"/>
<organism evidence="7 8">
    <name type="scientific">Clostridium puniceum</name>
    <dbReference type="NCBI Taxonomy" id="29367"/>
    <lineage>
        <taxon>Bacteria</taxon>
        <taxon>Bacillati</taxon>
        <taxon>Bacillota</taxon>
        <taxon>Clostridia</taxon>
        <taxon>Eubacteriales</taxon>
        <taxon>Clostridiaceae</taxon>
        <taxon>Clostridium</taxon>
    </lineage>
</organism>
<evidence type="ECO:0000313" key="8">
    <source>
        <dbReference type="Proteomes" id="UP000190890"/>
    </source>
</evidence>
<reference evidence="7 8" key="1">
    <citation type="submission" date="2016-05" db="EMBL/GenBank/DDBJ databases">
        <title>Microbial solvent formation.</title>
        <authorList>
            <person name="Poehlein A."/>
            <person name="Montoya Solano J.D."/>
            <person name="Flitsch S."/>
            <person name="Krabben P."/>
            <person name="Duerre P."/>
            <person name="Daniel R."/>
        </authorList>
    </citation>
    <scope>NUCLEOTIDE SEQUENCE [LARGE SCALE GENOMIC DNA]</scope>
    <source>
        <strain evidence="7 8">DSM 2619</strain>
    </source>
</reference>
<comment type="subcellular location">
    <subcellularLocation>
        <location evidence="1">Cell membrane</location>
        <topology evidence="1">Multi-pass membrane protein</topology>
    </subcellularLocation>
</comment>
<dbReference type="NCBIfam" id="TIGR00765">
    <property type="entry name" value="yihY_not_rbn"/>
    <property type="match status" value="1"/>
</dbReference>
<keyword evidence="2" id="KW-1003">Cell membrane</keyword>
<dbReference type="PANTHER" id="PTHR30213">
    <property type="entry name" value="INNER MEMBRANE PROTEIN YHJD"/>
    <property type="match status" value="1"/>
</dbReference>
<dbReference type="InterPro" id="IPR017039">
    <property type="entry name" value="Virul_fac_BrkB"/>
</dbReference>
<dbReference type="PIRSF" id="PIRSF035875">
    <property type="entry name" value="RNase_BN"/>
    <property type="match status" value="1"/>
</dbReference>
<evidence type="ECO:0000313" key="7">
    <source>
        <dbReference type="EMBL" id="OOM79785.1"/>
    </source>
</evidence>
<keyword evidence="4 6" id="KW-1133">Transmembrane helix</keyword>
<comment type="caution">
    <text evidence="7">The sequence shown here is derived from an EMBL/GenBank/DDBJ whole genome shotgun (WGS) entry which is preliminary data.</text>
</comment>
<feature type="transmembrane region" description="Helical" evidence="6">
    <location>
        <begin position="143"/>
        <end position="168"/>
    </location>
</feature>
<evidence type="ECO:0000256" key="4">
    <source>
        <dbReference type="ARBA" id="ARBA00022989"/>
    </source>
</evidence>
<name>A0A1S8TQV1_9CLOT</name>
<evidence type="ECO:0000256" key="2">
    <source>
        <dbReference type="ARBA" id="ARBA00022475"/>
    </source>
</evidence>
<dbReference type="EMBL" id="LZZM01000098">
    <property type="protein sequence ID" value="OOM79785.1"/>
    <property type="molecule type" value="Genomic_DNA"/>
</dbReference>
<feature type="transmembrane region" description="Helical" evidence="6">
    <location>
        <begin position="253"/>
        <end position="281"/>
    </location>
</feature>
<dbReference type="AlphaFoldDB" id="A0A1S8TQV1"/>
<dbReference type="PANTHER" id="PTHR30213:SF0">
    <property type="entry name" value="UPF0761 MEMBRANE PROTEIN YIHY"/>
    <property type="match status" value="1"/>
</dbReference>
<evidence type="ECO:0000256" key="1">
    <source>
        <dbReference type="ARBA" id="ARBA00004651"/>
    </source>
</evidence>
<feature type="transmembrane region" description="Helical" evidence="6">
    <location>
        <begin position="42"/>
        <end position="63"/>
    </location>
</feature>
<keyword evidence="3 6" id="KW-0812">Transmembrane</keyword>
<evidence type="ECO:0000256" key="6">
    <source>
        <dbReference type="SAM" id="Phobius"/>
    </source>
</evidence>
<feature type="transmembrane region" description="Helical" evidence="6">
    <location>
        <begin position="188"/>
        <end position="208"/>
    </location>
</feature>
<sequence>MNNGNGDYMKKINFNFMHELNIFIRLIAKIKKDDVFALSSQLAYYLVLSFFPFMVFLMTLVGFSRLSSSDVLKDLNVMLPKSVLELTQSTIREIFDKQYKGLLWVSIFLMVWTSSSAFKAVIKSVNKAYDLEEDRSFIKLSIISMLGIFGLAIIIILALGMLVFGNVIGEYIINYYSLYKLIIILWNIFRYAFMIVVMIFIFIAIYKLAPAKRLTWKEVIPGSVFSTLGWILISFVFSFYIDNFNNYSRFYGSLGAVFILMTWMFIISIIFILGVEINFVIEEIKNKVE</sequence>
<evidence type="ECO:0000256" key="5">
    <source>
        <dbReference type="ARBA" id="ARBA00023136"/>
    </source>
</evidence>
<accession>A0A1S8TQV1</accession>